<dbReference type="OrthoDB" id="9764871at2"/>
<comment type="similarity">
    <text evidence="1">Belongs to the serpin family.</text>
</comment>
<keyword evidence="4" id="KW-1185">Reference proteome</keyword>
<proteinExistence type="inferred from homology"/>
<evidence type="ECO:0000313" key="3">
    <source>
        <dbReference type="EMBL" id="MQY10372.1"/>
    </source>
</evidence>
<dbReference type="InterPro" id="IPR000215">
    <property type="entry name" value="Serpin_fam"/>
</dbReference>
<dbReference type="CDD" id="cd19588">
    <property type="entry name" value="serpin_miropin-like"/>
    <property type="match status" value="1"/>
</dbReference>
<feature type="domain" description="Serpin" evidence="2">
    <location>
        <begin position="59"/>
        <end position="413"/>
    </location>
</feature>
<dbReference type="EMBL" id="WEGJ01000001">
    <property type="protein sequence ID" value="MQY10372.1"/>
    <property type="molecule type" value="Genomic_DNA"/>
</dbReference>
<dbReference type="Gene3D" id="3.30.497.10">
    <property type="entry name" value="Antithrombin, subunit I, domain 2"/>
    <property type="match status" value="1"/>
</dbReference>
<evidence type="ECO:0000256" key="1">
    <source>
        <dbReference type="RuleBase" id="RU000411"/>
    </source>
</evidence>
<comment type="caution">
    <text evidence="3">The sequence shown here is derived from an EMBL/GenBank/DDBJ whole genome shotgun (WGS) entry which is preliminary data.</text>
</comment>
<dbReference type="SMART" id="SM00093">
    <property type="entry name" value="SERPIN"/>
    <property type="match status" value="1"/>
</dbReference>
<dbReference type="AlphaFoldDB" id="A0A7K0CB56"/>
<name>A0A7K0CB56_9ACTN</name>
<protein>
    <recommendedName>
        <fullName evidence="2">Serpin domain-containing protein</fullName>
    </recommendedName>
</protein>
<evidence type="ECO:0000259" key="2">
    <source>
        <dbReference type="SMART" id="SM00093"/>
    </source>
</evidence>
<dbReference type="Gene3D" id="2.30.39.10">
    <property type="entry name" value="Alpha-1-antitrypsin, domain 1"/>
    <property type="match status" value="1"/>
</dbReference>
<dbReference type="InterPro" id="IPR042185">
    <property type="entry name" value="Serpin_sf_2"/>
</dbReference>
<reference evidence="3 4" key="1">
    <citation type="submission" date="2019-10" db="EMBL/GenBank/DDBJ databases">
        <title>Streptomyces smaragdinus sp. nov. and Streptomyces fabii sp. nov., isolated from the gut of fungus growing-termite Macrotermes natalensis.</title>
        <authorList>
            <person name="Schwitalla J."/>
            <person name="Benndorf R."/>
            <person name="Martin K."/>
            <person name="De Beer W."/>
            <person name="Kaster A.-K."/>
            <person name="Vollmers J."/>
            <person name="Poulsen M."/>
            <person name="Beemelmanns C."/>
        </authorList>
    </citation>
    <scope>NUCLEOTIDE SEQUENCE [LARGE SCALE GENOMIC DNA]</scope>
    <source>
        <strain evidence="3 4">RB5</strain>
    </source>
</reference>
<evidence type="ECO:0000313" key="4">
    <source>
        <dbReference type="Proteomes" id="UP000466345"/>
    </source>
</evidence>
<dbReference type="Proteomes" id="UP000466345">
    <property type="component" value="Unassembled WGS sequence"/>
</dbReference>
<dbReference type="RefSeq" id="WP_153449672.1">
    <property type="nucleotide sequence ID" value="NZ_WEGJ01000001.1"/>
</dbReference>
<sequence length="415" mass="43778">MVSRRMVLAAGLALLAAGCGDDGKDGPPGDAGRIDAGLVSALKPGDAQAVARSVNAFGFDLLRETAGARPNTVISPLSVATLLAMVLAGAGGDTAKAMARTLHLKDSRDVRVGALLQELADTKDVTLDVSDALWSAPELRMHADYRDFVTGKLGATAKEADLAGADAAREIDGWVKERTHGRIDSIAEDLGLPSEDAVLVLLNAVYFLGTWTTQFDPDRTEDRPFAVPGGTPADVPMMSLSEKRFGHAQRDGYAVLRLPYGKSKRYGMEVFLPDQGADGLEAFLGRLDAAEWRVAVGALEEQEVFRTALPRFELSWSLGLGDALTKLGMGEAFGGGADFSRMVDGGAALNAVVHKTYIRVDEKGTEAAAVTGGAMTTALPADPLVFEVDRPFAFTVSDRETGTVLFLGAVNDPRG</sequence>
<dbReference type="GO" id="GO:0004867">
    <property type="term" value="F:serine-type endopeptidase inhibitor activity"/>
    <property type="evidence" value="ECO:0007669"/>
    <property type="project" value="InterPro"/>
</dbReference>
<organism evidence="3 4">
    <name type="scientific">Streptomyces smaragdinus</name>
    <dbReference type="NCBI Taxonomy" id="2585196"/>
    <lineage>
        <taxon>Bacteria</taxon>
        <taxon>Bacillati</taxon>
        <taxon>Actinomycetota</taxon>
        <taxon>Actinomycetes</taxon>
        <taxon>Kitasatosporales</taxon>
        <taxon>Streptomycetaceae</taxon>
        <taxon>Streptomyces</taxon>
    </lineage>
</organism>
<dbReference type="SUPFAM" id="SSF56574">
    <property type="entry name" value="Serpins"/>
    <property type="match status" value="1"/>
</dbReference>
<dbReference type="GO" id="GO:0005615">
    <property type="term" value="C:extracellular space"/>
    <property type="evidence" value="ECO:0007669"/>
    <property type="project" value="InterPro"/>
</dbReference>
<dbReference type="Pfam" id="PF00079">
    <property type="entry name" value="Serpin"/>
    <property type="match status" value="1"/>
</dbReference>
<dbReference type="PROSITE" id="PS51257">
    <property type="entry name" value="PROKAR_LIPOPROTEIN"/>
    <property type="match status" value="1"/>
</dbReference>
<dbReference type="PANTHER" id="PTHR11461:SF211">
    <property type="entry name" value="GH10112P-RELATED"/>
    <property type="match status" value="1"/>
</dbReference>
<gene>
    <name evidence="3" type="ORF">SRB5_04800</name>
</gene>
<dbReference type="InterPro" id="IPR042178">
    <property type="entry name" value="Serpin_sf_1"/>
</dbReference>
<dbReference type="InterPro" id="IPR023796">
    <property type="entry name" value="Serpin_dom"/>
</dbReference>
<dbReference type="InterPro" id="IPR036186">
    <property type="entry name" value="Serpin_sf"/>
</dbReference>
<dbReference type="PANTHER" id="PTHR11461">
    <property type="entry name" value="SERINE PROTEASE INHIBITOR, SERPIN"/>
    <property type="match status" value="1"/>
</dbReference>
<accession>A0A7K0CB56</accession>